<organism evidence="11 12">
    <name type="scientific">Drosophila hydei</name>
    <name type="common">Fruit fly</name>
    <dbReference type="NCBI Taxonomy" id="7224"/>
    <lineage>
        <taxon>Eukaryota</taxon>
        <taxon>Metazoa</taxon>
        <taxon>Ecdysozoa</taxon>
        <taxon>Arthropoda</taxon>
        <taxon>Hexapoda</taxon>
        <taxon>Insecta</taxon>
        <taxon>Pterygota</taxon>
        <taxon>Neoptera</taxon>
        <taxon>Endopterygota</taxon>
        <taxon>Diptera</taxon>
        <taxon>Brachycera</taxon>
        <taxon>Muscomorpha</taxon>
        <taxon>Ephydroidea</taxon>
        <taxon>Drosophilidae</taxon>
        <taxon>Drosophila</taxon>
    </lineage>
</organism>
<accession>A0A6J1M9Q0</accession>
<dbReference type="Proteomes" id="UP000504633">
    <property type="component" value="Unplaced"/>
</dbReference>
<keyword evidence="6 10" id="KW-1133">Transmembrane helix</keyword>
<dbReference type="InterPro" id="IPR002076">
    <property type="entry name" value="ELO_fam"/>
</dbReference>
<keyword evidence="2 10" id="KW-0444">Lipid biosynthesis</keyword>
<feature type="transmembrane region" description="Helical" evidence="10">
    <location>
        <begin position="112"/>
        <end position="130"/>
    </location>
</feature>
<gene>
    <name evidence="12" type="primary">LOC111604278</name>
</gene>
<dbReference type="GO" id="GO:0019367">
    <property type="term" value="P:fatty acid elongation, saturated fatty acid"/>
    <property type="evidence" value="ECO:0007669"/>
    <property type="project" value="TreeGrafter"/>
</dbReference>
<comment type="subcellular location">
    <subcellularLocation>
        <location evidence="1">Membrane</location>
        <topology evidence="1">Multi-pass membrane protein</topology>
    </subcellularLocation>
</comment>
<evidence type="ECO:0000256" key="8">
    <source>
        <dbReference type="ARBA" id="ARBA00023136"/>
    </source>
</evidence>
<keyword evidence="4 10" id="KW-0812">Transmembrane</keyword>
<dbReference type="PANTHER" id="PTHR11157">
    <property type="entry name" value="FATTY ACID ACYL TRANSFERASE-RELATED"/>
    <property type="match status" value="1"/>
</dbReference>
<dbReference type="PANTHER" id="PTHR11157:SF116">
    <property type="entry name" value="ELONGATION OF VERY LONG CHAIN FATTY ACIDS PROTEIN-RELATED"/>
    <property type="match status" value="1"/>
</dbReference>
<sequence>METLPLNHPLKPSERWITYVFFLNKLLDLLDTVFFVLRKSFKQITILHIYHHVIMFYGMYWVLRIYGTGGQYAMMGFLNSFVHTVMYSYYFISALYPELKGSLWWKKYITRLQLLQFILLFFQAAFVLIFNPTCGFPTLLHYMQLAVAITFTAMFSNFYYHAYIKPKQVKEQ</sequence>
<feature type="transmembrane region" description="Helical" evidence="10">
    <location>
        <begin position="16"/>
        <end position="37"/>
    </location>
</feature>
<dbReference type="GO" id="GO:0030148">
    <property type="term" value="P:sphingolipid biosynthetic process"/>
    <property type="evidence" value="ECO:0007669"/>
    <property type="project" value="TreeGrafter"/>
</dbReference>
<proteinExistence type="inferred from homology"/>
<feature type="transmembrane region" description="Helical" evidence="10">
    <location>
        <begin position="49"/>
        <end position="66"/>
    </location>
</feature>
<dbReference type="GO" id="GO:0005789">
    <property type="term" value="C:endoplasmic reticulum membrane"/>
    <property type="evidence" value="ECO:0007669"/>
    <property type="project" value="TreeGrafter"/>
</dbReference>
<dbReference type="AlphaFoldDB" id="A0A6J1M9Q0"/>
<evidence type="ECO:0000256" key="3">
    <source>
        <dbReference type="ARBA" id="ARBA00022679"/>
    </source>
</evidence>
<evidence type="ECO:0000256" key="1">
    <source>
        <dbReference type="ARBA" id="ARBA00004141"/>
    </source>
</evidence>
<keyword evidence="5 10" id="KW-0276">Fatty acid metabolism</keyword>
<keyword evidence="11" id="KW-1185">Reference proteome</keyword>
<evidence type="ECO:0000313" key="11">
    <source>
        <dbReference type="Proteomes" id="UP000504633"/>
    </source>
</evidence>
<dbReference type="GO" id="GO:0009922">
    <property type="term" value="F:fatty acid elongase activity"/>
    <property type="evidence" value="ECO:0007669"/>
    <property type="project" value="UniProtKB-EC"/>
</dbReference>
<keyword evidence="7 10" id="KW-0443">Lipid metabolism</keyword>
<evidence type="ECO:0000256" key="9">
    <source>
        <dbReference type="ARBA" id="ARBA00023160"/>
    </source>
</evidence>
<evidence type="ECO:0000256" key="7">
    <source>
        <dbReference type="ARBA" id="ARBA00023098"/>
    </source>
</evidence>
<dbReference type="GO" id="GO:0034626">
    <property type="term" value="P:fatty acid elongation, polyunsaturated fatty acid"/>
    <property type="evidence" value="ECO:0007669"/>
    <property type="project" value="TreeGrafter"/>
</dbReference>
<keyword evidence="3 10" id="KW-0808">Transferase</keyword>
<comment type="similarity">
    <text evidence="10">Belongs to the ELO family.</text>
</comment>
<dbReference type="GO" id="GO:0034625">
    <property type="term" value="P:fatty acid elongation, monounsaturated fatty acid"/>
    <property type="evidence" value="ECO:0007669"/>
    <property type="project" value="TreeGrafter"/>
</dbReference>
<dbReference type="Pfam" id="PF01151">
    <property type="entry name" value="ELO"/>
    <property type="match status" value="1"/>
</dbReference>
<evidence type="ECO:0000313" key="12">
    <source>
        <dbReference type="RefSeq" id="XP_023178055.1"/>
    </source>
</evidence>
<evidence type="ECO:0000256" key="10">
    <source>
        <dbReference type="RuleBase" id="RU361115"/>
    </source>
</evidence>
<feature type="transmembrane region" description="Helical" evidence="10">
    <location>
        <begin position="142"/>
        <end position="160"/>
    </location>
</feature>
<dbReference type="GeneID" id="111604278"/>
<feature type="transmembrane region" description="Helical" evidence="10">
    <location>
        <begin position="72"/>
        <end position="92"/>
    </location>
</feature>
<reference evidence="12" key="1">
    <citation type="submission" date="2025-08" db="UniProtKB">
        <authorList>
            <consortium name="RefSeq"/>
        </authorList>
    </citation>
    <scope>IDENTIFICATION</scope>
    <source>
        <strain evidence="12">15085-1641.00</strain>
        <tissue evidence="12">Whole body</tissue>
    </source>
</reference>
<protein>
    <recommendedName>
        <fullName evidence="10">Elongation of very long chain fatty acids protein</fullName>
        <ecNumber evidence="10">2.3.1.199</ecNumber>
    </recommendedName>
    <alternativeName>
        <fullName evidence="10">Very-long-chain 3-oxoacyl-CoA synthase</fullName>
    </alternativeName>
</protein>
<dbReference type="EC" id="2.3.1.199" evidence="10"/>
<dbReference type="GO" id="GO:0042761">
    <property type="term" value="P:very long-chain fatty acid biosynthetic process"/>
    <property type="evidence" value="ECO:0007669"/>
    <property type="project" value="TreeGrafter"/>
</dbReference>
<name>A0A6J1M9Q0_DROHY</name>
<comment type="catalytic activity">
    <reaction evidence="10">
        <text>a very-long-chain acyl-CoA + malonyl-CoA + H(+) = a very-long-chain 3-oxoacyl-CoA + CO2 + CoA</text>
        <dbReference type="Rhea" id="RHEA:32727"/>
        <dbReference type="ChEBI" id="CHEBI:15378"/>
        <dbReference type="ChEBI" id="CHEBI:16526"/>
        <dbReference type="ChEBI" id="CHEBI:57287"/>
        <dbReference type="ChEBI" id="CHEBI:57384"/>
        <dbReference type="ChEBI" id="CHEBI:90725"/>
        <dbReference type="ChEBI" id="CHEBI:90736"/>
        <dbReference type="EC" id="2.3.1.199"/>
    </reaction>
</comment>
<evidence type="ECO:0000256" key="6">
    <source>
        <dbReference type="ARBA" id="ARBA00022989"/>
    </source>
</evidence>
<keyword evidence="8 10" id="KW-0472">Membrane</keyword>
<dbReference type="KEGG" id="dhe:111604278"/>
<dbReference type="OrthoDB" id="434092at2759"/>
<dbReference type="OMA" id="ASAWYPN"/>
<evidence type="ECO:0000256" key="2">
    <source>
        <dbReference type="ARBA" id="ARBA00022516"/>
    </source>
</evidence>
<dbReference type="RefSeq" id="XP_023178055.1">
    <property type="nucleotide sequence ID" value="XM_023322287.2"/>
</dbReference>
<evidence type="ECO:0000256" key="4">
    <source>
        <dbReference type="ARBA" id="ARBA00022692"/>
    </source>
</evidence>
<evidence type="ECO:0000256" key="5">
    <source>
        <dbReference type="ARBA" id="ARBA00022832"/>
    </source>
</evidence>
<keyword evidence="9 10" id="KW-0275">Fatty acid biosynthesis</keyword>